<name>A0A2P2CZZ7_9LEPT</name>
<proteinExistence type="predicted"/>
<feature type="transmembrane region" description="Helical" evidence="7">
    <location>
        <begin position="326"/>
        <end position="346"/>
    </location>
</feature>
<dbReference type="GO" id="GO:0050479">
    <property type="term" value="F:glyceryl-ether monooxygenase activity"/>
    <property type="evidence" value="ECO:0007669"/>
    <property type="project" value="TreeGrafter"/>
</dbReference>
<evidence type="ECO:0000313" key="9">
    <source>
        <dbReference type="EMBL" id="GBF37946.1"/>
    </source>
</evidence>
<dbReference type="PANTHER" id="PTHR21624:SF1">
    <property type="entry name" value="ALKYLGLYCEROL MONOOXYGENASE"/>
    <property type="match status" value="1"/>
</dbReference>
<evidence type="ECO:0000256" key="3">
    <source>
        <dbReference type="ARBA" id="ARBA00022989"/>
    </source>
</evidence>
<dbReference type="AlphaFoldDB" id="A0A2P2CZZ7"/>
<evidence type="ECO:0000256" key="5">
    <source>
        <dbReference type="ARBA" id="ARBA00023098"/>
    </source>
</evidence>
<evidence type="ECO:0000256" key="4">
    <source>
        <dbReference type="ARBA" id="ARBA00023002"/>
    </source>
</evidence>
<keyword evidence="3 7" id="KW-1133">Transmembrane helix</keyword>
<reference evidence="9 10" key="1">
    <citation type="submission" date="2018-02" db="EMBL/GenBank/DDBJ databases">
        <title>Novel Leptospira species isolated from soil and water in Japan.</title>
        <authorList>
            <person name="Nakao R."/>
            <person name="Masuzawa T."/>
        </authorList>
    </citation>
    <scope>NUCLEOTIDE SEQUENCE [LARGE SCALE GENOMIC DNA]</scope>
    <source>
        <strain evidence="9 10">E8</strain>
    </source>
</reference>
<dbReference type="EMBL" id="BFAY01000006">
    <property type="protein sequence ID" value="GBF37946.1"/>
    <property type="molecule type" value="Genomic_DNA"/>
</dbReference>
<gene>
    <name evidence="9" type="ORF">LPTSP1_09340</name>
</gene>
<dbReference type="GO" id="GO:0016020">
    <property type="term" value="C:membrane"/>
    <property type="evidence" value="ECO:0007669"/>
    <property type="project" value="GOC"/>
</dbReference>
<keyword evidence="10" id="KW-1185">Reference proteome</keyword>
<dbReference type="Proteomes" id="UP000245076">
    <property type="component" value="Unassembled WGS sequence"/>
</dbReference>
<evidence type="ECO:0000259" key="8">
    <source>
        <dbReference type="Pfam" id="PF04116"/>
    </source>
</evidence>
<comment type="subcellular location">
    <subcellularLocation>
        <location evidence="1">Endomembrane system</location>
        <topology evidence="1">Multi-pass membrane protein</topology>
    </subcellularLocation>
</comment>
<dbReference type="GO" id="GO:0006643">
    <property type="term" value="P:membrane lipid metabolic process"/>
    <property type="evidence" value="ECO:0007669"/>
    <property type="project" value="TreeGrafter"/>
</dbReference>
<feature type="domain" description="Fatty acid hydroxylase" evidence="8">
    <location>
        <begin position="107"/>
        <end position="239"/>
    </location>
</feature>
<keyword evidence="4" id="KW-0560">Oxidoreductase</keyword>
<evidence type="ECO:0000256" key="2">
    <source>
        <dbReference type="ARBA" id="ARBA00022692"/>
    </source>
</evidence>
<feature type="transmembrane region" description="Helical" evidence="7">
    <location>
        <begin position="14"/>
        <end position="29"/>
    </location>
</feature>
<sequence>MSVCDMQETILDKAVPFFLGLALLEFLWGRRRSVYRWNDSVSDLATGILYSFTGVVITLGAILLYDKIRIYYSVQSLFHFGEFPSSSPLSKTSNGWEFNLESFLAWTFVLIAVDFIYYWFHRATHEIHLLWACHVTHHSSEEFNLTVALRQSMFQRIFEYAFNLPLALLGIPWWMFFICHGILKIYQFWVHTRLIGKLGWMEKVLLTPSHHRVHHGRDPEYLDKNHGGILILWDRWFGTYAEEKKEPIYGLTEPLPTFNPIWANLHVYISLWNLVKATPSWKDKLLLLIKKPDWRPDSLGGEKKVPEINRSTYVKFDPTISTSKKVYGILQFLVLAGLSVYLLKLLKLGKISLAMYSGFGVWFFFAFLSLGLVWNGRPKMEKWEVLKFVLLGVLAWNLK</sequence>
<comment type="caution">
    <text evidence="9">The sequence shown here is derived from an EMBL/GenBank/DDBJ whole genome shotgun (WGS) entry which is preliminary data.</text>
</comment>
<evidence type="ECO:0000256" key="7">
    <source>
        <dbReference type="SAM" id="Phobius"/>
    </source>
</evidence>
<feature type="transmembrane region" description="Helical" evidence="7">
    <location>
        <begin position="353"/>
        <end position="374"/>
    </location>
</feature>
<dbReference type="GO" id="GO:0005506">
    <property type="term" value="F:iron ion binding"/>
    <property type="evidence" value="ECO:0007669"/>
    <property type="project" value="InterPro"/>
</dbReference>
<dbReference type="InterPro" id="IPR006694">
    <property type="entry name" value="Fatty_acid_hydroxylase"/>
</dbReference>
<evidence type="ECO:0000256" key="1">
    <source>
        <dbReference type="ARBA" id="ARBA00004127"/>
    </source>
</evidence>
<feature type="transmembrane region" description="Helical" evidence="7">
    <location>
        <begin position="103"/>
        <end position="120"/>
    </location>
</feature>
<dbReference type="InterPro" id="IPR051689">
    <property type="entry name" value="Sterol_desaturase/TMEM195"/>
</dbReference>
<keyword evidence="6 7" id="KW-0472">Membrane</keyword>
<dbReference type="PANTHER" id="PTHR21624">
    <property type="entry name" value="STEROL DESATURASE-RELATED PROTEIN"/>
    <property type="match status" value="1"/>
</dbReference>
<dbReference type="Pfam" id="PF04116">
    <property type="entry name" value="FA_hydroxylase"/>
    <property type="match status" value="1"/>
</dbReference>
<dbReference type="GO" id="GO:0008610">
    <property type="term" value="P:lipid biosynthetic process"/>
    <property type="evidence" value="ECO:0007669"/>
    <property type="project" value="InterPro"/>
</dbReference>
<keyword evidence="5" id="KW-0443">Lipid metabolism</keyword>
<keyword evidence="2 7" id="KW-0812">Transmembrane</keyword>
<organism evidence="9 10">
    <name type="scientific">Leptospira johnsonii</name>
    <dbReference type="NCBI Taxonomy" id="1917820"/>
    <lineage>
        <taxon>Bacteria</taxon>
        <taxon>Pseudomonadati</taxon>
        <taxon>Spirochaetota</taxon>
        <taxon>Spirochaetia</taxon>
        <taxon>Leptospirales</taxon>
        <taxon>Leptospiraceae</taxon>
        <taxon>Leptospira</taxon>
    </lineage>
</organism>
<protein>
    <submittedName>
        <fullName evidence="9">Fatty acid hydroxylase family protein</fullName>
    </submittedName>
</protein>
<accession>A0A2P2CZZ7</accession>
<dbReference type="GO" id="GO:0012505">
    <property type="term" value="C:endomembrane system"/>
    <property type="evidence" value="ECO:0007669"/>
    <property type="project" value="UniProtKB-SubCell"/>
</dbReference>
<evidence type="ECO:0000313" key="10">
    <source>
        <dbReference type="Proteomes" id="UP000245076"/>
    </source>
</evidence>
<evidence type="ECO:0000256" key="6">
    <source>
        <dbReference type="ARBA" id="ARBA00023136"/>
    </source>
</evidence>
<feature type="transmembrane region" description="Helical" evidence="7">
    <location>
        <begin position="41"/>
        <end position="65"/>
    </location>
</feature>
<feature type="transmembrane region" description="Helical" evidence="7">
    <location>
        <begin position="160"/>
        <end position="183"/>
    </location>
</feature>